<evidence type="ECO:0000313" key="2">
    <source>
        <dbReference type="Proteomes" id="UP000327085"/>
    </source>
</evidence>
<dbReference type="PANTHER" id="PTHR11697:SF230">
    <property type="entry name" value="ZINC FINGER, MYM DOMAIN CONTAINING 1"/>
    <property type="match status" value="1"/>
</dbReference>
<proteinExistence type="predicted"/>
<dbReference type="Proteomes" id="UP000327085">
    <property type="component" value="Unassembled WGS sequence"/>
</dbReference>
<reference evidence="2" key="1">
    <citation type="journal article" date="2020" name="Plant J.">
        <title>Transposons played a major role in the diversification between the closely related almond and peach genomes: results from the almond genome sequence.</title>
        <authorList>
            <person name="Alioto T."/>
            <person name="Alexiou K.G."/>
            <person name="Bardil A."/>
            <person name="Barteri F."/>
            <person name="Castanera R."/>
            <person name="Cruz F."/>
            <person name="Dhingra A."/>
            <person name="Duval H."/>
            <person name="Fernandez I Marti A."/>
            <person name="Frias L."/>
            <person name="Galan B."/>
            <person name="Garcia J.L."/>
            <person name="Howad W."/>
            <person name="Gomez-Garrido J."/>
            <person name="Gut M."/>
            <person name="Julca I."/>
            <person name="Morata J."/>
            <person name="Puigdomenech P."/>
            <person name="Ribeca P."/>
            <person name="Rubio Cabetas M.J."/>
            <person name="Vlasova A."/>
            <person name="Wirthensohn M."/>
            <person name="Garcia-Mas J."/>
            <person name="Gabaldon T."/>
            <person name="Casacuberta J.M."/>
            <person name="Arus P."/>
        </authorList>
    </citation>
    <scope>NUCLEOTIDE SEQUENCE [LARGE SCALE GENOMIC DNA]</scope>
    <source>
        <strain evidence="2">cv. Texas</strain>
    </source>
</reference>
<feature type="non-terminal residue" evidence="1">
    <location>
        <position position="1"/>
    </location>
</feature>
<dbReference type="OMA" id="CYEDCED"/>
<protein>
    <submittedName>
        <fullName evidence="1">PREDICTED: zinc finger</fullName>
    </submittedName>
</protein>
<dbReference type="EMBL" id="CABIKO010000531">
    <property type="protein sequence ID" value="VVA37379.1"/>
    <property type="molecule type" value="Genomic_DNA"/>
</dbReference>
<feature type="non-terminal residue" evidence="1">
    <location>
        <position position="182"/>
    </location>
</feature>
<dbReference type="PANTHER" id="PTHR11697">
    <property type="entry name" value="GENERAL TRANSCRIPTION FACTOR 2-RELATED ZINC FINGER PROTEIN"/>
    <property type="match status" value="1"/>
</dbReference>
<accession>A0A5E4GC31</accession>
<evidence type="ECO:0000313" key="1">
    <source>
        <dbReference type="EMBL" id="VVA37379.1"/>
    </source>
</evidence>
<organism evidence="1 2">
    <name type="scientific">Prunus dulcis</name>
    <name type="common">Almond</name>
    <name type="synonym">Amygdalus dulcis</name>
    <dbReference type="NCBI Taxonomy" id="3755"/>
    <lineage>
        <taxon>Eukaryota</taxon>
        <taxon>Viridiplantae</taxon>
        <taxon>Streptophyta</taxon>
        <taxon>Embryophyta</taxon>
        <taxon>Tracheophyta</taxon>
        <taxon>Spermatophyta</taxon>
        <taxon>Magnoliopsida</taxon>
        <taxon>eudicotyledons</taxon>
        <taxon>Gunneridae</taxon>
        <taxon>Pentapetalae</taxon>
        <taxon>rosids</taxon>
        <taxon>fabids</taxon>
        <taxon>Rosales</taxon>
        <taxon>Rosaceae</taxon>
        <taxon>Amygdaloideae</taxon>
        <taxon>Amygdaleae</taxon>
        <taxon>Prunus</taxon>
    </lineage>
</organism>
<dbReference type="InParanoid" id="A0A5E4GC31"/>
<name>A0A5E4GC31_PRUDU</name>
<gene>
    <name evidence="1" type="ORF">ALMOND_2B015094</name>
</gene>
<dbReference type="InterPro" id="IPR055298">
    <property type="entry name" value="AtLOH3-like"/>
</dbReference>
<dbReference type="AlphaFoldDB" id="A0A5E4GC31"/>
<sequence length="182" mass="20983">LKLYGKAKIQRLLEAEKLGMGTGANQICCLQQPGTTHWGSHFKTIITMGFTDFLCQSLQSKSQDIVNALNLVSSTKMKLDEVRNNGWDDFINSVLSFYEQHDISVPDMSAHHKMGRVRSCQQKDSITVEHYFWIDVFNDVIDFQLVELNIRFPEQTVKLLYLRSTLDLRNSFERFNIGDICN</sequence>